<dbReference type="GeneID" id="11503774"/>
<dbReference type="InParanoid" id="G8ZUS9"/>
<dbReference type="eggNOG" id="ENOG502S4GP">
    <property type="taxonomic scope" value="Eukaryota"/>
</dbReference>
<dbReference type="Pfam" id="PF17330">
    <property type="entry name" value="SWC7"/>
    <property type="match status" value="1"/>
</dbReference>
<keyword evidence="1" id="KW-0732">Signal</keyword>
<proteinExistence type="predicted"/>
<dbReference type="KEGG" id="tdl:TDEL_0E01300"/>
<evidence type="ECO:0000256" key="1">
    <source>
        <dbReference type="SAM" id="SignalP"/>
    </source>
</evidence>
<dbReference type="RefSeq" id="XP_003681584.1">
    <property type="nucleotide sequence ID" value="XM_003681536.1"/>
</dbReference>
<sequence>MDYPTNVLLLLLQLILQRQQALVHQDKSLDLAALLKEPIVDKEVLTQFQNHKLVKMYAPELCNVHLRLLKSLVADIFMTGTPGDETHDDTTVITLANYYYNQRIEELTQDQLPRIRHEIAELLNP</sequence>
<evidence type="ECO:0000313" key="2">
    <source>
        <dbReference type="EMBL" id="CCE92373.1"/>
    </source>
</evidence>
<feature type="chain" id="PRO_5003519234" description="SWR1-complex protein 7" evidence="1">
    <location>
        <begin position="22"/>
        <end position="125"/>
    </location>
</feature>
<dbReference type="HOGENOM" id="CLU_157410_0_0_1"/>
<protein>
    <recommendedName>
        <fullName evidence="4">SWR1-complex protein 7</fullName>
    </recommendedName>
</protein>
<dbReference type="STRING" id="1076872.G8ZUS9"/>
<dbReference type="InterPro" id="IPR020195">
    <property type="entry name" value="SWR1_Swc7"/>
</dbReference>
<evidence type="ECO:0000313" key="3">
    <source>
        <dbReference type="Proteomes" id="UP000005627"/>
    </source>
</evidence>
<dbReference type="GO" id="GO:0000812">
    <property type="term" value="C:Swr1 complex"/>
    <property type="evidence" value="ECO:0007669"/>
    <property type="project" value="EnsemblFungi"/>
</dbReference>
<dbReference type="EMBL" id="HE616746">
    <property type="protein sequence ID" value="CCE92373.1"/>
    <property type="molecule type" value="Genomic_DNA"/>
</dbReference>
<dbReference type="FunCoup" id="G8ZUS9">
    <property type="interactions" value="83"/>
</dbReference>
<name>G8ZUS9_TORDE</name>
<accession>G8ZUS9</accession>
<dbReference type="GO" id="GO:0006338">
    <property type="term" value="P:chromatin remodeling"/>
    <property type="evidence" value="ECO:0007669"/>
    <property type="project" value="EnsemblFungi"/>
</dbReference>
<evidence type="ECO:0008006" key="4">
    <source>
        <dbReference type="Google" id="ProtNLM"/>
    </source>
</evidence>
<dbReference type="Proteomes" id="UP000005627">
    <property type="component" value="Chromosome 5"/>
</dbReference>
<keyword evidence="3" id="KW-1185">Reference proteome</keyword>
<organism evidence="2 3">
    <name type="scientific">Torulaspora delbrueckii</name>
    <name type="common">Yeast</name>
    <name type="synonym">Candida colliculosa</name>
    <dbReference type="NCBI Taxonomy" id="4950"/>
    <lineage>
        <taxon>Eukaryota</taxon>
        <taxon>Fungi</taxon>
        <taxon>Dikarya</taxon>
        <taxon>Ascomycota</taxon>
        <taxon>Saccharomycotina</taxon>
        <taxon>Saccharomycetes</taxon>
        <taxon>Saccharomycetales</taxon>
        <taxon>Saccharomycetaceae</taxon>
        <taxon>Torulaspora</taxon>
    </lineage>
</organism>
<dbReference type="OrthoDB" id="4067990at2759"/>
<feature type="signal peptide" evidence="1">
    <location>
        <begin position="1"/>
        <end position="21"/>
    </location>
</feature>
<gene>
    <name evidence="2" type="primary">TDEL0E01300</name>
    <name evidence="2" type="ORF">TDEL_0E01300</name>
</gene>
<reference evidence="2 3" key="1">
    <citation type="journal article" date="2011" name="Proc. Natl. Acad. Sci. U.S.A.">
        <title>Evolutionary erosion of yeast sex chromosomes by mating-type switching accidents.</title>
        <authorList>
            <person name="Gordon J.L."/>
            <person name="Armisen D."/>
            <person name="Proux-Wera E."/>
            <person name="Oheigeartaigh S.S."/>
            <person name="Byrne K.P."/>
            <person name="Wolfe K.H."/>
        </authorList>
    </citation>
    <scope>NUCLEOTIDE SEQUENCE [LARGE SCALE GENOMIC DNA]</scope>
    <source>
        <strain evidence="3">ATCC 10662 / CBS 1146 / NBRC 0425 / NCYC 2629 / NRRL Y-866</strain>
    </source>
</reference>
<dbReference type="AlphaFoldDB" id="G8ZUS9"/>